<dbReference type="KEGG" id="mbas:ALGA_0171"/>
<evidence type="ECO:0000256" key="4">
    <source>
        <dbReference type="ARBA" id="ARBA00022679"/>
    </source>
</evidence>
<dbReference type="Pfam" id="PF02518">
    <property type="entry name" value="HATPase_c"/>
    <property type="match status" value="1"/>
</dbReference>
<dbReference type="EMBL" id="AP018042">
    <property type="protein sequence ID" value="BAX78566.1"/>
    <property type="molecule type" value="Genomic_DNA"/>
</dbReference>
<dbReference type="SMART" id="SM00387">
    <property type="entry name" value="HATPase_c"/>
    <property type="match status" value="1"/>
</dbReference>
<dbReference type="InterPro" id="IPR005467">
    <property type="entry name" value="His_kinase_dom"/>
</dbReference>
<dbReference type="PANTHER" id="PTHR45453:SF1">
    <property type="entry name" value="PHOSPHATE REGULON SENSOR PROTEIN PHOR"/>
    <property type="match status" value="1"/>
</dbReference>
<dbReference type="Pfam" id="PF00512">
    <property type="entry name" value="HisKA"/>
    <property type="match status" value="1"/>
</dbReference>
<protein>
    <recommendedName>
        <fullName evidence="2">histidine kinase</fullName>
        <ecNumber evidence="2">2.7.13.3</ecNumber>
    </recommendedName>
</protein>
<evidence type="ECO:0000313" key="9">
    <source>
        <dbReference type="EMBL" id="BAX78566.1"/>
    </source>
</evidence>
<gene>
    <name evidence="9" type="ORF">ALGA_0171</name>
</gene>
<dbReference type="PRINTS" id="PR00344">
    <property type="entry name" value="BCTRLSENSOR"/>
</dbReference>
<dbReference type="SMART" id="SM00388">
    <property type="entry name" value="HisKA"/>
    <property type="match status" value="1"/>
</dbReference>
<dbReference type="InterPro" id="IPR003594">
    <property type="entry name" value="HATPase_dom"/>
</dbReference>
<dbReference type="Proteomes" id="UP000218267">
    <property type="component" value="Chromosome"/>
</dbReference>
<organism evidence="9 10">
    <name type="scientific">Labilibaculum antarcticum</name>
    <dbReference type="NCBI Taxonomy" id="1717717"/>
    <lineage>
        <taxon>Bacteria</taxon>
        <taxon>Pseudomonadati</taxon>
        <taxon>Bacteroidota</taxon>
        <taxon>Bacteroidia</taxon>
        <taxon>Marinilabiliales</taxon>
        <taxon>Marinifilaceae</taxon>
        <taxon>Labilibaculum</taxon>
    </lineage>
</organism>
<reference evidence="9 10" key="1">
    <citation type="journal article" date="2018" name="Mar. Genomics">
        <title>Complete genome sequence of Marinifilaceae bacterium strain SPP2, isolated from the Antarctic marine sediment.</title>
        <authorList>
            <person name="Watanabe M."/>
            <person name="Kojima H."/>
            <person name="Fukui M."/>
        </authorList>
    </citation>
    <scope>NUCLEOTIDE SEQUENCE [LARGE SCALE GENOMIC DNA]</scope>
    <source>
        <strain evidence="9 10">SPP2</strain>
    </source>
</reference>
<dbReference type="Gene3D" id="3.30.565.10">
    <property type="entry name" value="Histidine kinase-like ATPase, C-terminal domain"/>
    <property type="match status" value="1"/>
</dbReference>
<dbReference type="SUPFAM" id="SSF55874">
    <property type="entry name" value="ATPase domain of HSP90 chaperone/DNA topoisomerase II/histidine kinase"/>
    <property type="match status" value="1"/>
</dbReference>
<feature type="domain" description="Histidine kinase" evidence="8">
    <location>
        <begin position="204"/>
        <end position="422"/>
    </location>
</feature>
<evidence type="ECO:0000256" key="1">
    <source>
        <dbReference type="ARBA" id="ARBA00000085"/>
    </source>
</evidence>
<keyword evidence="7" id="KW-0812">Transmembrane</keyword>
<accession>A0A1Y1CDZ2</accession>
<evidence type="ECO:0000256" key="7">
    <source>
        <dbReference type="SAM" id="Phobius"/>
    </source>
</evidence>
<feature type="transmembrane region" description="Helical" evidence="7">
    <location>
        <begin position="15"/>
        <end position="34"/>
    </location>
</feature>
<dbReference type="InterPro" id="IPR036097">
    <property type="entry name" value="HisK_dim/P_sf"/>
</dbReference>
<feature type="transmembrane region" description="Helical" evidence="7">
    <location>
        <begin position="164"/>
        <end position="189"/>
    </location>
</feature>
<proteinExistence type="predicted"/>
<keyword evidence="6" id="KW-0902">Two-component regulatory system</keyword>
<dbReference type="CDD" id="cd00082">
    <property type="entry name" value="HisKA"/>
    <property type="match status" value="1"/>
</dbReference>
<sequence length="422" mass="48337">MSLSFKTLLKKIKVYRIQIFIIISIIVLLLLLLIQISWISRARSLNEEQFNHRVGLALHESVDEFTKDQQSCEKMRKFMNKEKYNASDSELLKLEVGRLDSIIHQQFKNYQIQSPYTIEVLSTADEQPKSKCFYYSLRKALSHDKAILNVYFQKREQNLMDSMGSMFICSLILIIILCVFFGITVFSLINDKKILGRTTDLINNIAHEFKTPMATISLASGMLKRDKVHANKDQIIHYSNMISSENNRLKIQVEQLLKLACMERGELKLSWNEMHLHSLLLECSDCISVQLAEREGTINYKLNAKNDMVYGDKDLLQNVLLNLLDNAVKYSGAKPEIEVETKNTNGHLYIAVSDKGIGMTKEEQKLVFDRYYRAPTGDLHDVKGFGIGLSYSKMIIDSHKGSINVLSKRNFGSTFTVVLPSI</sequence>
<evidence type="ECO:0000256" key="6">
    <source>
        <dbReference type="ARBA" id="ARBA00023012"/>
    </source>
</evidence>
<dbReference type="Gene3D" id="1.10.287.130">
    <property type="match status" value="1"/>
</dbReference>
<keyword evidence="10" id="KW-1185">Reference proteome</keyword>
<evidence type="ECO:0000256" key="3">
    <source>
        <dbReference type="ARBA" id="ARBA00022553"/>
    </source>
</evidence>
<dbReference type="GO" id="GO:0004721">
    <property type="term" value="F:phosphoprotein phosphatase activity"/>
    <property type="evidence" value="ECO:0007669"/>
    <property type="project" value="TreeGrafter"/>
</dbReference>
<keyword evidence="4" id="KW-0808">Transferase</keyword>
<reference evidence="10" key="2">
    <citation type="journal article" date="2020" name="Antonie Van Leeuwenhoek">
        <title>Labilibaculum antarcticum sp. nov., a novel facultative anaerobic, psychrotorelant bacterium isolated from marine sediment of Antarctica.</title>
        <authorList>
            <person name="Watanabe M."/>
            <person name="Kojima H."/>
            <person name="Fukui M."/>
        </authorList>
    </citation>
    <scope>NUCLEOTIDE SEQUENCE [LARGE SCALE GENOMIC DNA]</scope>
    <source>
        <strain evidence="10">SPP2</strain>
    </source>
</reference>
<name>A0A1Y1CDZ2_9BACT</name>
<dbReference type="InterPro" id="IPR036890">
    <property type="entry name" value="HATPase_C_sf"/>
</dbReference>
<dbReference type="OrthoDB" id="1933776at2"/>
<keyword evidence="7" id="KW-0472">Membrane</keyword>
<dbReference type="InterPro" id="IPR003661">
    <property type="entry name" value="HisK_dim/P_dom"/>
</dbReference>
<dbReference type="RefSeq" id="WP_096427502.1">
    <property type="nucleotide sequence ID" value="NZ_AP018042.1"/>
</dbReference>
<evidence type="ECO:0000259" key="8">
    <source>
        <dbReference type="PROSITE" id="PS50109"/>
    </source>
</evidence>
<dbReference type="SUPFAM" id="SSF47384">
    <property type="entry name" value="Homodimeric domain of signal transducing histidine kinase"/>
    <property type="match status" value="1"/>
</dbReference>
<dbReference type="PANTHER" id="PTHR45453">
    <property type="entry name" value="PHOSPHATE REGULON SENSOR PROTEIN PHOR"/>
    <property type="match status" value="1"/>
</dbReference>
<dbReference type="GO" id="GO:0000155">
    <property type="term" value="F:phosphorelay sensor kinase activity"/>
    <property type="evidence" value="ECO:0007669"/>
    <property type="project" value="InterPro"/>
</dbReference>
<dbReference type="PROSITE" id="PS50109">
    <property type="entry name" value="HIS_KIN"/>
    <property type="match status" value="1"/>
</dbReference>
<dbReference type="InterPro" id="IPR004358">
    <property type="entry name" value="Sig_transdc_His_kin-like_C"/>
</dbReference>
<keyword evidence="3" id="KW-0597">Phosphoprotein</keyword>
<dbReference type="InterPro" id="IPR050351">
    <property type="entry name" value="BphY/WalK/GraS-like"/>
</dbReference>
<evidence type="ECO:0000256" key="5">
    <source>
        <dbReference type="ARBA" id="ARBA00022777"/>
    </source>
</evidence>
<evidence type="ECO:0000256" key="2">
    <source>
        <dbReference type="ARBA" id="ARBA00012438"/>
    </source>
</evidence>
<evidence type="ECO:0000313" key="10">
    <source>
        <dbReference type="Proteomes" id="UP000218267"/>
    </source>
</evidence>
<dbReference type="GO" id="GO:0016036">
    <property type="term" value="P:cellular response to phosphate starvation"/>
    <property type="evidence" value="ECO:0007669"/>
    <property type="project" value="TreeGrafter"/>
</dbReference>
<dbReference type="GO" id="GO:0005886">
    <property type="term" value="C:plasma membrane"/>
    <property type="evidence" value="ECO:0007669"/>
    <property type="project" value="TreeGrafter"/>
</dbReference>
<keyword evidence="5 9" id="KW-0418">Kinase</keyword>
<dbReference type="AlphaFoldDB" id="A0A1Y1CDZ2"/>
<dbReference type="FunFam" id="3.30.565.10:FF:000006">
    <property type="entry name" value="Sensor histidine kinase WalK"/>
    <property type="match status" value="1"/>
</dbReference>
<comment type="catalytic activity">
    <reaction evidence="1">
        <text>ATP + protein L-histidine = ADP + protein N-phospho-L-histidine.</text>
        <dbReference type="EC" id="2.7.13.3"/>
    </reaction>
</comment>
<dbReference type="EC" id="2.7.13.3" evidence="2"/>
<keyword evidence="7" id="KW-1133">Transmembrane helix</keyword>